<keyword evidence="5" id="KW-1185">Reference proteome</keyword>
<dbReference type="RefSeq" id="WP_013772615.1">
    <property type="nucleotide sequence ID" value="NC_015514.1"/>
</dbReference>
<dbReference type="NCBIfam" id="NF047352">
    <property type="entry name" value="P_loop_sacsin"/>
    <property type="match status" value="1"/>
</dbReference>
<organism evidence="4 5">
    <name type="scientific">Cellulomonas fimi (strain ATCC 484 / DSM 20113 / JCM 1341 / CCUG 24087 / LMG 16345 / NBRC 15513 / NCIMB 8980 / NCTC 7547 / NRS-133)</name>
    <dbReference type="NCBI Taxonomy" id="590998"/>
    <lineage>
        <taxon>Bacteria</taxon>
        <taxon>Bacillati</taxon>
        <taxon>Actinomycetota</taxon>
        <taxon>Actinomycetes</taxon>
        <taxon>Micrococcales</taxon>
        <taxon>Cellulomonadaceae</taxon>
        <taxon>Cellulomonas</taxon>
    </lineage>
</organism>
<proteinExistence type="predicted"/>
<evidence type="ECO:0000259" key="3">
    <source>
        <dbReference type="Pfam" id="PF25794"/>
    </source>
</evidence>
<dbReference type="EMBL" id="CP002666">
    <property type="protein sequence ID" value="AEE47592.1"/>
    <property type="molecule type" value="Genomic_DNA"/>
</dbReference>
<dbReference type="Gene3D" id="3.30.565.10">
    <property type="entry name" value="Histidine kinase-like ATPase, C-terminal domain"/>
    <property type="match status" value="1"/>
</dbReference>
<gene>
    <name evidence="4" type="ordered locus">Celf_3480</name>
</gene>
<dbReference type="InterPro" id="IPR036890">
    <property type="entry name" value="HATPase_C_sf"/>
</dbReference>
<dbReference type="InterPro" id="IPR024975">
    <property type="entry name" value="NOV_C"/>
</dbReference>
<feature type="compositionally biased region" description="Gly residues" evidence="1">
    <location>
        <begin position="1234"/>
        <end position="1248"/>
    </location>
</feature>
<dbReference type="SUPFAM" id="SSF55874">
    <property type="entry name" value="ATPase domain of HSP90 chaperone/DNA topoisomerase II/histidine kinase"/>
    <property type="match status" value="1"/>
</dbReference>
<dbReference type="STRING" id="590998.Celf_3480"/>
<evidence type="ECO:0000259" key="2">
    <source>
        <dbReference type="Pfam" id="PF13020"/>
    </source>
</evidence>
<evidence type="ECO:0000313" key="4">
    <source>
        <dbReference type="EMBL" id="AEE47592.1"/>
    </source>
</evidence>
<feature type="compositionally biased region" description="Pro residues" evidence="1">
    <location>
        <begin position="1223"/>
        <end position="1233"/>
    </location>
</feature>
<dbReference type="PANTHER" id="PTHR32387:SF0">
    <property type="entry name" value="PROTEIN NO VEIN"/>
    <property type="match status" value="1"/>
</dbReference>
<feature type="compositionally biased region" description="Acidic residues" evidence="1">
    <location>
        <begin position="1175"/>
        <end position="1187"/>
    </location>
</feature>
<keyword evidence="4" id="KW-0547">Nucleotide-binding</keyword>
<dbReference type="Pfam" id="PF25794">
    <property type="entry name" value="SACS"/>
    <property type="match status" value="1"/>
</dbReference>
<name>F4H2H2_CELFA</name>
<accession>F4H2H2</accession>
<keyword evidence="4" id="KW-0067">ATP-binding</keyword>
<evidence type="ECO:0000256" key="1">
    <source>
        <dbReference type="SAM" id="MobiDB-lite"/>
    </source>
</evidence>
<reference evidence="4 5" key="1">
    <citation type="submission" date="2011-04" db="EMBL/GenBank/DDBJ databases">
        <title>Complete sequence of Cellulomonas fimi ATCC 484.</title>
        <authorList>
            <consortium name="US DOE Joint Genome Institute"/>
            <person name="Lucas S."/>
            <person name="Han J."/>
            <person name="Lapidus A."/>
            <person name="Cheng J.-F."/>
            <person name="Goodwin L."/>
            <person name="Pitluck S."/>
            <person name="Peters L."/>
            <person name="Chertkov O."/>
            <person name="Detter J.C."/>
            <person name="Han C."/>
            <person name="Tapia R."/>
            <person name="Land M."/>
            <person name="Hauser L."/>
            <person name="Kyrpides N."/>
            <person name="Ivanova N."/>
            <person name="Ovchinnikova G."/>
            <person name="Pagani I."/>
            <person name="Mead D."/>
            <person name="Brumm P."/>
            <person name="Woyke T."/>
        </authorList>
    </citation>
    <scope>NUCLEOTIDE SEQUENCE [LARGE SCALE GENOMIC DNA]</scope>
    <source>
        <strain evidence="5">ATCC 484 / DSM 20113 / JCM 1341 / NBRC 15513 / NCIMB 8980 / NCTC 7547</strain>
    </source>
</reference>
<protein>
    <submittedName>
        <fullName evidence="4">ATP-binding region ATPase domain protein</fullName>
    </submittedName>
</protein>
<dbReference type="HOGENOM" id="CLU_251154_0_0_11"/>
<feature type="region of interest" description="Disordered" evidence="1">
    <location>
        <begin position="1175"/>
        <end position="1307"/>
    </location>
</feature>
<dbReference type="Proteomes" id="UP000008460">
    <property type="component" value="Chromosome"/>
</dbReference>
<feature type="domain" description="Protein NO VEIN C-terminal" evidence="2">
    <location>
        <begin position="1320"/>
        <end position="1415"/>
    </location>
</feature>
<dbReference type="GO" id="GO:0005524">
    <property type="term" value="F:ATP binding"/>
    <property type="evidence" value="ECO:0007669"/>
    <property type="project" value="UniProtKB-KW"/>
</dbReference>
<dbReference type="eggNOG" id="COG0326">
    <property type="taxonomic scope" value="Bacteria"/>
</dbReference>
<feature type="compositionally biased region" description="Acidic residues" evidence="1">
    <location>
        <begin position="1268"/>
        <end position="1279"/>
    </location>
</feature>
<dbReference type="PANTHER" id="PTHR32387">
    <property type="entry name" value="WU:FJ29H11"/>
    <property type="match status" value="1"/>
</dbReference>
<dbReference type="InterPro" id="IPR052957">
    <property type="entry name" value="Auxin_embryo_med"/>
</dbReference>
<feature type="compositionally biased region" description="Gly residues" evidence="1">
    <location>
        <begin position="1288"/>
        <end position="1302"/>
    </location>
</feature>
<sequence>MTEALVAADVVAELSRVELASIAADVQAGRREHQLKSLDERGTGHLLVRNQYTGRYPFELLQNAADAAADTNHAGHVRFHLSDQALLVADNGIGFSPDAIRSICRLGRSTKSPTKSIGYKGLGFRSVGEITDRPQVITGAVRFGFDENRVFEQVAALTGGLPADQKLPTYAFPFTLSEADLGEDIALVDELLTGGYTTVMRLPLRTGVDRSHVEAQLLRNVDAQLMLFLGSLDRLEVSGTARDFVAEVARQDTDGAQRVLMQVGDDLTQWLVYARQLPVARELVAPMDGWQEVETVTAAVALPLAEDGRPSTSTHYPMHVYFPTEEKTGFTFIAHADWALHLDRRQLSGTPDATPYNEFMTAAMVDLICTGVAPDLATRFGNPSVAAAVLAPRAAPTGAGAGLHANLMAALPDVEFVATVSGALVSPRAARLLFPKCPDVRSFHMLSDTSARPTLVAADVEADAAVRTTLVTLGAATLSLDATLALLRPPDADDAHAYYEHLVAWDAGLARSTYAKALSVIPCVRTQDGRVVTPSSRVFFPRTNDDVAVELPLPIAVLPDDVAGLTDLLDSAGVGRFDWRDIIPDYVVPILTDAGADEENRRLALNALRAYVRTRRTSAGDREIRDVVADVLVPARDAAGTARGLSPAAQVYFAVDWTADTRLEGIYGPFGEVEFLDVPAPDDPAERDQERELWSFCGVADCPRVLTVEAENTRGYLTYAIWQGHPHKSDPLWAEWWQDDDVQAAKVCRADHSQSQQLQVSHRLDRFTELVAAGDPGRLRLLWSALATRWTNVYEPATKATFRCVHGNHTGDERTAPSLLQYALTASAWVPARRGATVELVMPWQAWRVAQSTPAHIRSRVPALPEAMTSGQAQKMMMVELGVADAARLTAADLFDLLRDLCDEAGQAEPDDGQVKAARWAMRTLNDVLQVGVHEAPTDPVPLLATLDGRYTFVTEPLVVRDPMLREAWGARRPVLAADEDCVSLMRVLSLVLLDEHVKVTPVEVGHRPDLTEAMQMHVDRAAPWMLALLRKLRASAEETFVPRIKRLDVRPCNELILAYEFDGEQVELEAAVSHIASRVVPGPRRGVGAAMFGTAYLEVDRATGHGPWFEFGPQLATHVRAENYGDQFGQILASDETTRARFLASKKITADDVRAAAETLGRTDVLLEDLVDPLIPDTDEGDEERAPDDIPVGDLHAPDAGPAETEPGTPGSDKLAGDQRPPDPPPPPPPGPGVSGGGTAGGAGAPSGGPATDGPPAPASAPTFPELDPDAFVVEDGDPGPAVTAPGPGGGGGGGGFGGGWTPEPAVSEADKRAIGRHGERAVYLYERQRVAALGLNPDDAVVWRSDAEQYAPYDIQSVDDDGVSIFIEVKSTTGSDPCAPFDISTAELTQSIRYGDKFRVYRVTDVRSSAPRITRYTNPVALVRAGLATLDVSKARMRFGHESPRTSADGS</sequence>
<dbReference type="InterPro" id="IPR058210">
    <property type="entry name" value="SACS/Nov_dom"/>
</dbReference>
<evidence type="ECO:0000313" key="5">
    <source>
        <dbReference type="Proteomes" id="UP000008460"/>
    </source>
</evidence>
<dbReference type="KEGG" id="cfi:Celf_3480"/>
<feature type="domain" description="Sacsin/Nov" evidence="3">
    <location>
        <begin position="59"/>
        <end position="220"/>
    </location>
</feature>
<dbReference type="Pfam" id="PF13020">
    <property type="entry name" value="NOV_C"/>
    <property type="match status" value="1"/>
</dbReference>